<keyword evidence="6" id="KW-1185">Reference proteome</keyword>
<dbReference type="PRINTS" id="PR00040">
    <property type="entry name" value="HTHMERR"/>
</dbReference>
<keyword evidence="1" id="KW-0805">Transcription regulation</keyword>
<dbReference type="InterPro" id="IPR000551">
    <property type="entry name" value="MerR-type_HTH_dom"/>
</dbReference>
<dbReference type="Proteomes" id="UP001596108">
    <property type="component" value="Unassembled WGS sequence"/>
</dbReference>
<gene>
    <name evidence="5" type="ORF">ACFPQ4_12195</name>
</gene>
<evidence type="ECO:0000313" key="6">
    <source>
        <dbReference type="Proteomes" id="UP001596108"/>
    </source>
</evidence>
<dbReference type="CDD" id="cd01282">
    <property type="entry name" value="HTH_MerR-like_sg3"/>
    <property type="match status" value="1"/>
</dbReference>
<evidence type="ECO:0000256" key="1">
    <source>
        <dbReference type="ARBA" id="ARBA00023015"/>
    </source>
</evidence>
<evidence type="ECO:0000256" key="3">
    <source>
        <dbReference type="ARBA" id="ARBA00023163"/>
    </source>
</evidence>
<dbReference type="Gene3D" id="1.10.1660.10">
    <property type="match status" value="1"/>
</dbReference>
<organism evidence="5 6">
    <name type="scientific">Cohnella yongneupensis</name>
    <dbReference type="NCBI Taxonomy" id="425006"/>
    <lineage>
        <taxon>Bacteria</taxon>
        <taxon>Bacillati</taxon>
        <taxon>Bacillota</taxon>
        <taxon>Bacilli</taxon>
        <taxon>Bacillales</taxon>
        <taxon>Paenibacillaceae</taxon>
        <taxon>Cohnella</taxon>
    </lineage>
</organism>
<feature type="domain" description="HTH merR-type" evidence="4">
    <location>
        <begin position="1"/>
        <end position="68"/>
    </location>
</feature>
<dbReference type="SMART" id="SM00422">
    <property type="entry name" value="HTH_MERR"/>
    <property type="match status" value="1"/>
</dbReference>
<dbReference type="InterPro" id="IPR009061">
    <property type="entry name" value="DNA-bd_dom_put_sf"/>
</dbReference>
<reference evidence="6" key="1">
    <citation type="journal article" date="2019" name="Int. J. Syst. Evol. Microbiol.">
        <title>The Global Catalogue of Microorganisms (GCM) 10K type strain sequencing project: providing services to taxonomists for standard genome sequencing and annotation.</title>
        <authorList>
            <consortium name="The Broad Institute Genomics Platform"/>
            <consortium name="The Broad Institute Genome Sequencing Center for Infectious Disease"/>
            <person name="Wu L."/>
            <person name="Ma J."/>
        </authorList>
    </citation>
    <scope>NUCLEOTIDE SEQUENCE [LARGE SCALE GENOMIC DNA]</scope>
    <source>
        <strain evidence="6">CGMCC 1.18578</strain>
    </source>
</reference>
<evidence type="ECO:0000313" key="5">
    <source>
        <dbReference type="EMBL" id="MFC5530188.1"/>
    </source>
</evidence>
<dbReference type="SUPFAM" id="SSF46955">
    <property type="entry name" value="Putative DNA-binding domain"/>
    <property type="match status" value="1"/>
</dbReference>
<evidence type="ECO:0000256" key="2">
    <source>
        <dbReference type="ARBA" id="ARBA00023125"/>
    </source>
</evidence>
<proteinExistence type="predicted"/>
<keyword evidence="2" id="KW-0238">DNA-binding</keyword>
<dbReference type="EMBL" id="JBHSNC010000038">
    <property type="protein sequence ID" value="MFC5530188.1"/>
    <property type="molecule type" value="Genomic_DNA"/>
</dbReference>
<dbReference type="InterPro" id="IPR047057">
    <property type="entry name" value="MerR_fam"/>
</dbReference>
<comment type="caution">
    <text evidence="5">The sequence shown here is derived from an EMBL/GenBank/DDBJ whole genome shotgun (WGS) entry which is preliminary data.</text>
</comment>
<name>A0ABW0QZ62_9BACL</name>
<accession>A0ABW0QZ62</accession>
<dbReference type="RefSeq" id="WP_378112130.1">
    <property type="nucleotide sequence ID" value="NZ_JBHSNC010000038.1"/>
</dbReference>
<keyword evidence="3" id="KW-0804">Transcription</keyword>
<protein>
    <submittedName>
        <fullName evidence="5">MerR family transcriptional regulator</fullName>
    </submittedName>
</protein>
<evidence type="ECO:0000259" key="4">
    <source>
        <dbReference type="PROSITE" id="PS50937"/>
    </source>
</evidence>
<dbReference type="PANTHER" id="PTHR30204">
    <property type="entry name" value="REDOX-CYCLING DRUG-SENSING TRANSCRIPTIONAL ACTIVATOR SOXR"/>
    <property type="match status" value="1"/>
</dbReference>
<dbReference type="PANTHER" id="PTHR30204:SF94">
    <property type="entry name" value="HEAVY METAL-DEPENDENT TRANSCRIPTIONAL REGULATOR HI_0293-RELATED"/>
    <property type="match status" value="1"/>
</dbReference>
<dbReference type="Pfam" id="PF13411">
    <property type="entry name" value="MerR_1"/>
    <property type="match status" value="1"/>
</dbReference>
<dbReference type="PROSITE" id="PS50937">
    <property type="entry name" value="HTH_MERR_2"/>
    <property type="match status" value="1"/>
</dbReference>
<sequence>MKIGELSAATGVSVRSLRYYEEQKLLASIRQHNGYREYSPLAVEQVRTIQLYLALGLSTDQISSFLHCVLANKEAFCSEVLPIYERKLKEIDDQIVQLTQLRGNLVDRIRSIREEEAQRKE</sequence>